<gene>
    <name evidence="5" type="ORF">AB2L27_13965</name>
</gene>
<keyword evidence="2 5" id="KW-0808">Transferase</keyword>
<dbReference type="InterPro" id="IPR028098">
    <property type="entry name" value="Glyco_trans_4-like_N"/>
</dbReference>
<dbReference type="CDD" id="cd03801">
    <property type="entry name" value="GT4_PimA-like"/>
    <property type="match status" value="1"/>
</dbReference>
<comment type="caution">
    <text evidence="5">The sequence shown here is derived from an EMBL/GenBank/DDBJ whole genome shotgun (WGS) entry which is preliminary data.</text>
</comment>
<dbReference type="Pfam" id="PF00534">
    <property type="entry name" value="Glycos_transf_1"/>
    <property type="match status" value="1"/>
</dbReference>
<sequence>MRLLVITDGTPPEHRGGVASSVLVEVGELARRGHEVTLLTRRHDAGAPLVEDRGSYRLLRHPAPARGSRAYYAHPAATLTRVPGWLRSLVARERFDALYVHSAFHAAAAVRAGLGGRTVFRFHAPASLEVGLDAAGGKYPVVRAAGGLAGRVVADLTRRAELVAVNGTARTLTTSWYVRRLLQQVHPTASARVDVVPLAVDLDRFSPGPGERERLGLRGDPLVLTVRRLVRRMGLENLLDAFGAVVDRHPGARLVVGGTGYLAGELRERADRLGLPVDFPGFVAEEDLPALYRSADLFVLPTLQMEGFGMVTVEAFASGLPVVATPVGANPEVAGSLDARTVAASTAPADLAAAVLRGLDLRPALAARARGHVQERFSPAAVVDRVEAALAEVAAQQAGAPAARS</sequence>
<dbReference type="Pfam" id="PF13439">
    <property type="entry name" value="Glyco_transf_4"/>
    <property type="match status" value="1"/>
</dbReference>
<protein>
    <submittedName>
        <fullName evidence="5">Glycosyltransferase family 4 protein</fullName>
        <ecNumber evidence="5">2.4.-.-</ecNumber>
    </submittedName>
</protein>
<keyword evidence="6" id="KW-1185">Reference proteome</keyword>
<dbReference type="GO" id="GO:0016757">
    <property type="term" value="F:glycosyltransferase activity"/>
    <property type="evidence" value="ECO:0007669"/>
    <property type="project" value="UniProtKB-KW"/>
</dbReference>
<dbReference type="PANTHER" id="PTHR45947">
    <property type="entry name" value="SULFOQUINOVOSYL TRANSFERASE SQD2"/>
    <property type="match status" value="1"/>
</dbReference>
<accession>A0ABV4H5Z0</accession>
<reference evidence="5 6" key="1">
    <citation type="submission" date="2024-07" db="EMBL/GenBank/DDBJ databases">
        <authorList>
            <person name="Thanompreechachai J."/>
            <person name="Duangmal K."/>
        </authorList>
    </citation>
    <scope>NUCLEOTIDE SEQUENCE [LARGE SCALE GENOMIC DNA]</scope>
    <source>
        <strain evidence="5 6">LSe6-4</strain>
    </source>
</reference>
<dbReference type="Gene3D" id="3.40.50.2000">
    <property type="entry name" value="Glycogen Phosphorylase B"/>
    <property type="match status" value="2"/>
</dbReference>
<dbReference type="RefSeq" id="WP_370442084.1">
    <property type="nucleotide sequence ID" value="NZ_JBGFTU010000015.1"/>
</dbReference>
<evidence type="ECO:0000313" key="6">
    <source>
        <dbReference type="Proteomes" id="UP001565927"/>
    </source>
</evidence>
<evidence type="ECO:0000256" key="1">
    <source>
        <dbReference type="ARBA" id="ARBA00022676"/>
    </source>
</evidence>
<proteinExistence type="predicted"/>
<dbReference type="InterPro" id="IPR050194">
    <property type="entry name" value="Glycosyltransferase_grp1"/>
</dbReference>
<keyword evidence="1 5" id="KW-0328">Glycosyltransferase</keyword>
<dbReference type="Proteomes" id="UP001565927">
    <property type="component" value="Unassembled WGS sequence"/>
</dbReference>
<dbReference type="SUPFAM" id="SSF53756">
    <property type="entry name" value="UDP-Glycosyltransferase/glycogen phosphorylase"/>
    <property type="match status" value="1"/>
</dbReference>
<dbReference type="PANTHER" id="PTHR45947:SF3">
    <property type="entry name" value="SULFOQUINOVOSYL TRANSFERASE SQD2"/>
    <property type="match status" value="1"/>
</dbReference>
<name>A0ABV4H5Z0_9ACTN</name>
<organism evidence="5 6">
    <name type="scientific">Kineococcus halophytocola</name>
    <dbReference type="NCBI Taxonomy" id="3234027"/>
    <lineage>
        <taxon>Bacteria</taxon>
        <taxon>Bacillati</taxon>
        <taxon>Actinomycetota</taxon>
        <taxon>Actinomycetes</taxon>
        <taxon>Kineosporiales</taxon>
        <taxon>Kineosporiaceae</taxon>
        <taxon>Kineococcus</taxon>
    </lineage>
</organism>
<feature type="domain" description="Glycosyl transferase family 1" evidence="3">
    <location>
        <begin position="215"/>
        <end position="362"/>
    </location>
</feature>
<dbReference type="InterPro" id="IPR001296">
    <property type="entry name" value="Glyco_trans_1"/>
</dbReference>
<evidence type="ECO:0000256" key="2">
    <source>
        <dbReference type="ARBA" id="ARBA00022679"/>
    </source>
</evidence>
<feature type="domain" description="Glycosyltransferase subfamily 4-like N-terminal" evidence="4">
    <location>
        <begin position="16"/>
        <end position="204"/>
    </location>
</feature>
<evidence type="ECO:0000259" key="3">
    <source>
        <dbReference type="Pfam" id="PF00534"/>
    </source>
</evidence>
<evidence type="ECO:0000259" key="4">
    <source>
        <dbReference type="Pfam" id="PF13439"/>
    </source>
</evidence>
<evidence type="ECO:0000313" key="5">
    <source>
        <dbReference type="EMBL" id="MEZ0165860.1"/>
    </source>
</evidence>
<dbReference type="EMBL" id="JBGFTU010000015">
    <property type="protein sequence ID" value="MEZ0165860.1"/>
    <property type="molecule type" value="Genomic_DNA"/>
</dbReference>
<dbReference type="EC" id="2.4.-.-" evidence="5"/>